<sequence length="141" mass="16500">MDTPLLRIQSSRDRGGPNVLYVYLRHKVPSSSDPWSSLNQQLKILKESWIIMPEFTRDNCAPLGQEFFDSMDRVDEGALARLIVEMQLNKLQDLPDLRTLFFRRKQQQMNYVASQYGRIPAYRAVQQQYTPVRGKPWAMHA</sequence>
<proteinExistence type="predicted"/>
<evidence type="ECO:0000313" key="1">
    <source>
        <dbReference type="EMBL" id="CAH3019095.1"/>
    </source>
</evidence>
<keyword evidence="2" id="KW-1185">Reference proteome</keyword>
<dbReference type="EMBL" id="CALNXI010000105">
    <property type="protein sequence ID" value="CAH3019095.1"/>
    <property type="molecule type" value="Genomic_DNA"/>
</dbReference>
<comment type="caution">
    <text evidence="1">The sequence shown here is derived from an EMBL/GenBank/DDBJ whole genome shotgun (WGS) entry which is preliminary data.</text>
</comment>
<reference evidence="1 2" key="1">
    <citation type="submission" date="2022-05" db="EMBL/GenBank/DDBJ databases">
        <authorList>
            <consortium name="Genoscope - CEA"/>
            <person name="William W."/>
        </authorList>
    </citation>
    <scope>NUCLEOTIDE SEQUENCE [LARGE SCALE GENOMIC DNA]</scope>
</reference>
<organism evidence="1 2">
    <name type="scientific">Porites evermanni</name>
    <dbReference type="NCBI Taxonomy" id="104178"/>
    <lineage>
        <taxon>Eukaryota</taxon>
        <taxon>Metazoa</taxon>
        <taxon>Cnidaria</taxon>
        <taxon>Anthozoa</taxon>
        <taxon>Hexacorallia</taxon>
        <taxon>Scleractinia</taxon>
        <taxon>Fungiina</taxon>
        <taxon>Poritidae</taxon>
        <taxon>Porites</taxon>
    </lineage>
</organism>
<name>A0ABN8LTF0_9CNID</name>
<protein>
    <submittedName>
        <fullName evidence="1">Uncharacterized protein</fullName>
    </submittedName>
</protein>
<evidence type="ECO:0000313" key="2">
    <source>
        <dbReference type="Proteomes" id="UP001159427"/>
    </source>
</evidence>
<gene>
    <name evidence="1" type="ORF">PEVE_00000996</name>
</gene>
<accession>A0ABN8LTF0</accession>
<dbReference type="Proteomes" id="UP001159427">
    <property type="component" value="Unassembled WGS sequence"/>
</dbReference>